<comment type="caution">
    <text evidence="2">The sequence shown here is derived from an EMBL/GenBank/DDBJ whole genome shotgun (WGS) entry which is preliminary data.</text>
</comment>
<feature type="non-terminal residue" evidence="2">
    <location>
        <position position="102"/>
    </location>
</feature>
<proteinExistence type="predicted"/>
<evidence type="ECO:0000313" key="2">
    <source>
        <dbReference type="EMBL" id="MBD3324835.1"/>
    </source>
</evidence>
<evidence type="ECO:0000313" key="3">
    <source>
        <dbReference type="Proteomes" id="UP000649604"/>
    </source>
</evidence>
<dbReference type="EMBL" id="WJJP01000307">
    <property type="protein sequence ID" value="MBD3324835.1"/>
    <property type="molecule type" value="Genomic_DNA"/>
</dbReference>
<dbReference type="Proteomes" id="UP000649604">
    <property type="component" value="Unassembled WGS sequence"/>
</dbReference>
<sequence length="102" mass="11192">MSKLALDSIQKSTEATVSTVEWIVEILRGSNWVKKLILLDILVLVGLNHVVVSTGLAQIGQEDLLTPWQDKYTIIWLAVVGLLFLAAIVVALKTLPRRGETG</sequence>
<name>A0A9D5JVC3_9BACT</name>
<organism evidence="2 3">
    <name type="scientific">candidate division KSB3 bacterium</name>
    <dbReference type="NCBI Taxonomy" id="2044937"/>
    <lineage>
        <taxon>Bacteria</taxon>
        <taxon>candidate division KSB3</taxon>
    </lineage>
</organism>
<reference evidence="2" key="1">
    <citation type="submission" date="2019-11" db="EMBL/GenBank/DDBJ databases">
        <title>Microbial mats filling the niche in hypersaline microbial mats.</title>
        <authorList>
            <person name="Wong H.L."/>
            <person name="Macleod F.I."/>
            <person name="White R.A. III"/>
            <person name="Burns B.P."/>
        </authorList>
    </citation>
    <scope>NUCLEOTIDE SEQUENCE</scope>
    <source>
        <strain evidence="2">Rbin_158</strain>
    </source>
</reference>
<keyword evidence="1" id="KW-0812">Transmembrane</keyword>
<evidence type="ECO:0000256" key="1">
    <source>
        <dbReference type="SAM" id="Phobius"/>
    </source>
</evidence>
<feature type="transmembrane region" description="Helical" evidence="1">
    <location>
        <begin position="36"/>
        <end position="60"/>
    </location>
</feature>
<feature type="transmembrane region" description="Helical" evidence="1">
    <location>
        <begin position="72"/>
        <end position="92"/>
    </location>
</feature>
<gene>
    <name evidence="2" type="ORF">GF339_09640</name>
</gene>
<dbReference type="AlphaFoldDB" id="A0A9D5JVC3"/>
<protein>
    <submittedName>
        <fullName evidence="2">Uncharacterized protein</fullName>
    </submittedName>
</protein>
<accession>A0A9D5JVC3</accession>
<keyword evidence="1" id="KW-0472">Membrane</keyword>
<keyword evidence="1" id="KW-1133">Transmembrane helix</keyword>